<dbReference type="InterPro" id="IPR003661">
    <property type="entry name" value="HisK_dim/P_dom"/>
</dbReference>
<dbReference type="NCBIfam" id="TIGR00229">
    <property type="entry name" value="sensory_box"/>
    <property type="match status" value="1"/>
</dbReference>
<dbReference type="InterPro" id="IPR036097">
    <property type="entry name" value="HisK_dim/P_sf"/>
</dbReference>
<evidence type="ECO:0000313" key="10">
    <source>
        <dbReference type="EMBL" id="QGY47624.1"/>
    </source>
</evidence>
<dbReference type="FunFam" id="3.30.565.10:FF:000006">
    <property type="entry name" value="Sensor histidine kinase WalK"/>
    <property type="match status" value="1"/>
</dbReference>
<dbReference type="Gene3D" id="3.30.565.10">
    <property type="entry name" value="Histidine kinase-like ATPase, C-terminal domain"/>
    <property type="match status" value="1"/>
</dbReference>
<reference evidence="10 11" key="1">
    <citation type="submission" date="2019-11" db="EMBL/GenBank/DDBJ databases">
        <authorList>
            <person name="Zheng R.K."/>
            <person name="Sun C.M."/>
        </authorList>
    </citation>
    <scope>NUCLEOTIDE SEQUENCE [LARGE SCALE GENOMIC DNA]</scope>
    <source>
        <strain evidence="10 11">WC007</strain>
    </source>
</reference>
<keyword evidence="5" id="KW-0418">Kinase</keyword>
<dbReference type="InterPro" id="IPR013656">
    <property type="entry name" value="PAS_4"/>
</dbReference>
<dbReference type="InterPro" id="IPR000014">
    <property type="entry name" value="PAS"/>
</dbReference>
<gene>
    <name evidence="10" type="ORF">GM418_29335</name>
</gene>
<dbReference type="SMART" id="SM00387">
    <property type="entry name" value="HATPase_c"/>
    <property type="match status" value="1"/>
</dbReference>
<keyword evidence="4" id="KW-0808">Transferase</keyword>
<dbReference type="CDD" id="cd00075">
    <property type="entry name" value="HATPase"/>
    <property type="match status" value="1"/>
</dbReference>
<keyword evidence="11" id="KW-1185">Reference proteome</keyword>
<keyword evidence="6" id="KW-0902">Two-component regulatory system</keyword>
<dbReference type="SMART" id="SM00388">
    <property type="entry name" value="HisKA"/>
    <property type="match status" value="1"/>
</dbReference>
<dbReference type="SUPFAM" id="SSF55874">
    <property type="entry name" value="ATPase domain of HSP90 chaperone/DNA topoisomerase II/histidine kinase"/>
    <property type="match status" value="1"/>
</dbReference>
<feature type="domain" description="Histidine kinase" evidence="8">
    <location>
        <begin position="155"/>
        <end position="373"/>
    </location>
</feature>
<dbReference type="Pfam" id="PF08448">
    <property type="entry name" value="PAS_4"/>
    <property type="match status" value="1"/>
</dbReference>
<dbReference type="RefSeq" id="WP_158871683.1">
    <property type="nucleotide sequence ID" value="NZ_CP046401.1"/>
</dbReference>
<dbReference type="CDD" id="cd00082">
    <property type="entry name" value="HisKA"/>
    <property type="match status" value="1"/>
</dbReference>
<feature type="coiled-coil region" evidence="7">
    <location>
        <begin position="128"/>
        <end position="155"/>
    </location>
</feature>
<dbReference type="Gene3D" id="1.10.287.130">
    <property type="match status" value="1"/>
</dbReference>
<proteinExistence type="predicted"/>
<protein>
    <recommendedName>
        <fullName evidence="2">histidine kinase</fullName>
        <ecNumber evidence="2">2.7.13.3</ecNumber>
    </recommendedName>
</protein>
<evidence type="ECO:0000256" key="1">
    <source>
        <dbReference type="ARBA" id="ARBA00000085"/>
    </source>
</evidence>
<evidence type="ECO:0000259" key="8">
    <source>
        <dbReference type="PROSITE" id="PS50109"/>
    </source>
</evidence>
<dbReference type="InterPro" id="IPR003594">
    <property type="entry name" value="HATPase_dom"/>
</dbReference>
<dbReference type="GO" id="GO:0000155">
    <property type="term" value="F:phosphorelay sensor kinase activity"/>
    <property type="evidence" value="ECO:0007669"/>
    <property type="project" value="InterPro"/>
</dbReference>
<evidence type="ECO:0000256" key="4">
    <source>
        <dbReference type="ARBA" id="ARBA00022679"/>
    </source>
</evidence>
<feature type="domain" description="PAC" evidence="9">
    <location>
        <begin position="80"/>
        <end position="137"/>
    </location>
</feature>
<dbReference type="KEGG" id="mcos:GM418_29335"/>
<evidence type="ECO:0000256" key="2">
    <source>
        <dbReference type="ARBA" id="ARBA00012438"/>
    </source>
</evidence>
<organism evidence="10 11">
    <name type="scientific">Maribellus comscasis</name>
    <dbReference type="NCBI Taxonomy" id="2681766"/>
    <lineage>
        <taxon>Bacteria</taxon>
        <taxon>Pseudomonadati</taxon>
        <taxon>Bacteroidota</taxon>
        <taxon>Bacteroidia</taxon>
        <taxon>Marinilabiliales</taxon>
        <taxon>Prolixibacteraceae</taxon>
        <taxon>Maribellus</taxon>
    </lineage>
</organism>
<accession>A0A6I6KBL2</accession>
<evidence type="ECO:0000256" key="6">
    <source>
        <dbReference type="ARBA" id="ARBA00023012"/>
    </source>
</evidence>
<sequence>MTQIQKRNNRRYFHYQKEILNTISEPASFITDKYRYVFVNNAFNDFFNKQTDKVIGKTPSEIWGEDNFKKNIAPQMDRALNGETVFFQYRGKMLDGKFKILEINYYPHYKPSGSIDGIIAITNDVTKQKHAEEALKESEARLKDLNETKDKLFSVIGHDLKGPLHNIVAFSELIEEQHGEYSREEIRKFNQLILQSAQSLSSLLDNLLSWSYSQTQSIKIFPQAILLHSIAEKCFDFLKQNAFQKEIRLINDVSPEMHAVADEKMITTVIRNLISNAIKFTDRGGKITVTATIVEDEIFVAIRDSGTGISKEKTELLFQSCGIQSSTGTEGEGGTGMGLIICKDFIEKNNGRIWVESELNNGSVFSFSLPVNF</sequence>
<comment type="catalytic activity">
    <reaction evidence="1">
        <text>ATP + protein L-histidine = ADP + protein N-phospho-L-histidine.</text>
        <dbReference type="EC" id="2.7.13.3"/>
    </reaction>
</comment>
<dbReference type="EC" id="2.7.13.3" evidence="2"/>
<dbReference type="PROSITE" id="PS50113">
    <property type="entry name" value="PAC"/>
    <property type="match status" value="1"/>
</dbReference>
<evidence type="ECO:0000256" key="5">
    <source>
        <dbReference type="ARBA" id="ARBA00022777"/>
    </source>
</evidence>
<dbReference type="Pfam" id="PF00512">
    <property type="entry name" value="HisKA"/>
    <property type="match status" value="1"/>
</dbReference>
<dbReference type="InterPro" id="IPR036890">
    <property type="entry name" value="HATPase_C_sf"/>
</dbReference>
<dbReference type="Gene3D" id="3.30.450.20">
    <property type="entry name" value="PAS domain"/>
    <property type="match status" value="1"/>
</dbReference>
<dbReference type="InterPro" id="IPR035965">
    <property type="entry name" value="PAS-like_dom_sf"/>
</dbReference>
<dbReference type="SUPFAM" id="SSF47384">
    <property type="entry name" value="Homodimeric domain of signal transducing histidine kinase"/>
    <property type="match status" value="1"/>
</dbReference>
<dbReference type="Proteomes" id="UP000428260">
    <property type="component" value="Chromosome"/>
</dbReference>
<dbReference type="InterPro" id="IPR004358">
    <property type="entry name" value="Sig_transdc_His_kin-like_C"/>
</dbReference>
<dbReference type="PANTHER" id="PTHR43711:SF31">
    <property type="entry name" value="HISTIDINE KINASE"/>
    <property type="match status" value="1"/>
</dbReference>
<dbReference type="Pfam" id="PF02518">
    <property type="entry name" value="HATPase_c"/>
    <property type="match status" value="1"/>
</dbReference>
<dbReference type="PANTHER" id="PTHR43711">
    <property type="entry name" value="TWO-COMPONENT HISTIDINE KINASE"/>
    <property type="match status" value="1"/>
</dbReference>
<evidence type="ECO:0000256" key="7">
    <source>
        <dbReference type="SAM" id="Coils"/>
    </source>
</evidence>
<evidence type="ECO:0000256" key="3">
    <source>
        <dbReference type="ARBA" id="ARBA00022553"/>
    </source>
</evidence>
<dbReference type="SUPFAM" id="SSF55785">
    <property type="entry name" value="PYP-like sensor domain (PAS domain)"/>
    <property type="match status" value="1"/>
</dbReference>
<keyword evidence="7" id="KW-0175">Coiled coil</keyword>
<evidence type="ECO:0000313" key="11">
    <source>
        <dbReference type="Proteomes" id="UP000428260"/>
    </source>
</evidence>
<dbReference type="PRINTS" id="PR00344">
    <property type="entry name" value="BCTRLSENSOR"/>
</dbReference>
<dbReference type="InterPro" id="IPR005467">
    <property type="entry name" value="His_kinase_dom"/>
</dbReference>
<dbReference type="InterPro" id="IPR000700">
    <property type="entry name" value="PAS-assoc_C"/>
</dbReference>
<dbReference type="AlphaFoldDB" id="A0A6I6KBL2"/>
<name>A0A6I6KBL2_9BACT</name>
<evidence type="ECO:0000259" key="9">
    <source>
        <dbReference type="PROSITE" id="PS50113"/>
    </source>
</evidence>
<keyword evidence="3" id="KW-0597">Phosphoprotein</keyword>
<dbReference type="InterPro" id="IPR050736">
    <property type="entry name" value="Sensor_HK_Regulatory"/>
</dbReference>
<dbReference type="PROSITE" id="PS50109">
    <property type="entry name" value="HIS_KIN"/>
    <property type="match status" value="1"/>
</dbReference>
<dbReference type="EMBL" id="CP046401">
    <property type="protein sequence ID" value="QGY47624.1"/>
    <property type="molecule type" value="Genomic_DNA"/>
</dbReference>